<comment type="caution">
    <text evidence="1">The sequence shown here is derived from an EMBL/GenBank/DDBJ whole genome shotgun (WGS) entry which is preliminary data.</text>
</comment>
<keyword evidence="2" id="KW-1185">Reference proteome</keyword>
<organism evidence="1 2">
    <name type="scientific">Racocetra persica</name>
    <dbReference type="NCBI Taxonomy" id="160502"/>
    <lineage>
        <taxon>Eukaryota</taxon>
        <taxon>Fungi</taxon>
        <taxon>Fungi incertae sedis</taxon>
        <taxon>Mucoromycota</taxon>
        <taxon>Glomeromycotina</taxon>
        <taxon>Glomeromycetes</taxon>
        <taxon>Diversisporales</taxon>
        <taxon>Gigasporaceae</taxon>
        <taxon>Racocetra</taxon>
    </lineage>
</organism>
<name>A0ACA9S5W8_9GLOM</name>
<reference evidence="1" key="1">
    <citation type="submission" date="2021-06" db="EMBL/GenBank/DDBJ databases">
        <authorList>
            <person name="Kallberg Y."/>
            <person name="Tangrot J."/>
            <person name="Rosling A."/>
        </authorList>
    </citation>
    <scope>NUCLEOTIDE SEQUENCE</scope>
    <source>
        <strain evidence="1">MA461A</strain>
    </source>
</reference>
<accession>A0ACA9S5W8</accession>
<proteinExistence type="predicted"/>
<dbReference type="EMBL" id="CAJVQC010091057">
    <property type="protein sequence ID" value="CAG8825768.1"/>
    <property type="molecule type" value="Genomic_DNA"/>
</dbReference>
<sequence>MVIEKYDDERRNRLVDIRNKHNEEHIPDIQIADKDLEGYRRKFD</sequence>
<evidence type="ECO:0000313" key="2">
    <source>
        <dbReference type="Proteomes" id="UP000789920"/>
    </source>
</evidence>
<feature type="non-terminal residue" evidence="1">
    <location>
        <position position="44"/>
    </location>
</feature>
<gene>
    <name evidence="1" type="ORF">RPERSI_LOCUS26567</name>
</gene>
<protein>
    <submittedName>
        <fullName evidence="1">36645_t:CDS:1</fullName>
    </submittedName>
</protein>
<dbReference type="Proteomes" id="UP000789920">
    <property type="component" value="Unassembled WGS sequence"/>
</dbReference>
<evidence type="ECO:0000313" key="1">
    <source>
        <dbReference type="EMBL" id="CAG8825768.1"/>
    </source>
</evidence>